<comment type="caution">
    <text evidence="1">The sequence shown here is derived from an EMBL/GenBank/DDBJ whole genome shotgun (WGS) entry which is preliminary data.</text>
</comment>
<dbReference type="Proteomes" id="UP000013111">
    <property type="component" value="Unassembled WGS sequence"/>
</dbReference>
<evidence type="ECO:0000313" key="1">
    <source>
        <dbReference type="EMBL" id="CCO94914.1"/>
    </source>
</evidence>
<name>A0A831ES42_ERWAM</name>
<accession>A0A831ES42</accession>
<reference evidence="1 2" key="1">
    <citation type="submission" date="2012-11" db="EMBL/GenBank/DDBJ databases">
        <authorList>
            <person name="Linke B."/>
        </authorList>
    </citation>
    <scope>NUCLEOTIDE SEQUENCE [LARGE SCALE GENOMIC DNA]</scope>
    <source>
        <strain evidence="2">CFBP 1232</strain>
    </source>
</reference>
<evidence type="ECO:0000313" key="2">
    <source>
        <dbReference type="Proteomes" id="UP000013111"/>
    </source>
</evidence>
<dbReference type="AlphaFoldDB" id="A0A831ES42"/>
<proteinExistence type="predicted"/>
<dbReference type="EMBL" id="CAPB01000035">
    <property type="protein sequence ID" value="CCO94914.1"/>
    <property type="molecule type" value="Genomic_DNA"/>
</dbReference>
<sequence length="52" mass="6064">MSGIFHAPYDCSKIYQLSPAENKLYALRAGQHFKQVLNIFTARQQACWQNIY</sequence>
<reference evidence="1 2" key="2">
    <citation type="submission" date="2013-04" db="EMBL/GenBank/DDBJ databases">
        <title>Comparative genomics of 12 strains of Erwinia amylovora identifies a pan-genome with a large conserved core and provides insights into host specificity.</title>
        <authorList>
            <person name="Mann R.A."/>
            <person name="Smits T.H.M."/>
            <person name="Buehlmann A."/>
            <person name="Blom J."/>
            <person name="Goesmann A."/>
            <person name="Frey J.E."/>
            <person name="Plummer K.M."/>
            <person name="Beer S.V."/>
            <person name="Luck J."/>
            <person name="Duffy B."/>
            <person name="Rodoni B."/>
        </authorList>
    </citation>
    <scope>NUCLEOTIDE SEQUENCE [LARGE SCALE GENOMIC DNA]</scope>
    <source>
        <strain evidence="2">CFBP 1232</strain>
    </source>
</reference>
<organism evidence="1 2">
    <name type="scientific">Erwinia amylovora NBRC 12687 = CFBP 1232</name>
    <dbReference type="NCBI Taxonomy" id="1219359"/>
    <lineage>
        <taxon>Bacteria</taxon>
        <taxon>Pseudomonadati</taxon>
        <taxon>Pseudomonadota</taxon>
        <taxon>Gammaproteobacteria</taxon>
        <taxon>Enterobacterales</taxon>
        <taxon>Erwiniaceae</taxon>
        <taxon>Erwinia</taxon>
    </lineage>
</organism>
<gene>
    <name evidence="1" type="ORF">BN437_3004</name>
</gene>
<protein>
    <submittedName>
        <fullName evidence="1">Uncharacterized protein</fullName>
    </submittedName>
</protein>